<protein>
    <submittedName>
        <fullName evidence="8">NCS2 family permease</fullName>
    </submittedName>
</protein>
<organism evidence="8 9">
    <name type="scientific">Deminuibacter soli</name>
    <dbReference type="NCBI Taxonomy" id="2291815"/>
    <lineage>
        <taxon>Bacteria</taxon>
        <taxon>Pseudomonadati</taxon>
        <taxon>Bacteroidota</taxon>
        <taxon>Chitinophagia</taxon>
        <taxon>Chitinophagales</taxon>
        <taxon>Chitinophagaceae</taxon>
        <taxon>Deminuibacter</taxon>
    </lineage>
</organism>
<evidence type="ECO:0000256" key="7">
    <source>
        <dbReference type="SAM" id="Phobius"/>
    </source>
</evidence>
<evidence type="ECO:0000256" key="4">
    <source>
        <dbReference type="ARBA" id="ARBA00022692"/>
    </source>
</evidence>
<dbReference type="RefSeq" id="WP_116848429.1">
    <property type="nucleotide sequence ID" value="NZ_QTJU01000006.1"/>
</dbReference>
<keyword evidence="5 7" id="KW-1133">Transmembrane helix</keyword>
<reference evidence="8 9" key="1">
    <citation type="submission" date="2018-08" db="EMBL/GenBank/DDBJ databases">
        <title>Chitinophagaceae sp. K23C18032701, a novel bacterium isolated from forest soil.</title>
        <authorList>
            <person name="Wang C."/>
        </authorList>
    </citation>
    <scope>NUCLEOTIDE SEQUENCE [LARGE SCALE GENOMIC DNA]</scope>
    <source>
        <strain evidence="8 9">K23C18032701</strain>
    </source>
</reference>
<evidence type="ECO:0000256" key="5">
    <source>
        <dbReference type="ARBA" id="ARBA00022989"/>
    </source>
</evidence>
<feature type="transmembrane region" description="Helical" evidence="7">
    <location>
        <begin position="38"/>
        <end position="60"/>
    </location>
</feature>
<feature type="transmembrane region" description="Helical" evidence="7">
    <location>
        <begin position="193"/>
        <end position="212"/>
    </location>
</feature>
<feature type="transmembrane region" description="Helical" evidence="7">
    <location>
        <begin position="130"/>
        <end position="154"/>
    </location>
</feature>
<evidence type="ECO:0000256" key="2">
    <source>
        <dbReference type="ARBA" id="ARBA00005697"/>
    </source>
</evidence>
<dbReference type="GO" id="GO:0012505">
    <property type="term" value="C:endomembrane system"/>
    <property type="evidence" value="ECO:0007669"/>
    <property type="project" value="UniProtKB-SubCell"/>
</dbReference>
<dbReference type="OrthoDB" id="9808458at2"/>
<keyword evidence="4 7" id="KW-0812">Transmembrane</keyword>
<dbReference type="InterPro" id="IPR006043">
    <property type="entry name" value="NCS2"/>
</dbReference>
<feature type="transmembrane region" description="Helical" evidence="7">
    <location>
        <begin position="324"/>
        <end position="343"/>
    </location>
</feature>
<feature type="transmembrane region" description="Helical" evidence="7">
    <location>
        <begin position="160"/>
        <end position="186"/>
    </location>
</feature>
<comment type="subcellular location">
    <subcellularLocation>
        <location evidence="1">Endomembrane system</location>
        <topology evidence="1">Multi-pass membrane protein</topology>
    </subcellularLocation>
</comment>
<evidence type="ECO:0000313" key="9">
    <source>
        <dbReference type="Proteomes" id="UP000261284"/>
    </source>
</evidence>
<keyword evidence="6 7" id="KW-0472">Membrane</keyword>
<feature type="transmembrane region" description="Helical" evidence="7">
    <location>
        <begin position="98"/>
        <end position="118"/>
    </location>
</feature>
<dbReference type="Pfam" id="PF00860">
    <property type="entry name" value="Xan_ur_permease"/>
    <property type="match status" value="1"/>
</dbReference>
<dbReference type="EMBL" id="QTJU01000006">
    <property type="protein sequence ID" value="RFM27125.1"/>
    <property type="molecule type" value="Genomic_DNA"/>
</dbReference>
<feature type="transmembrane region" description="Helical" evidence="7">
    <location>
        <begin position="349"/>
        <end position="367"/>
    </location>
</feature>
<proteinExistence type="inferred from homology"/>
<comment type="similarity">
    <text evidence="2">Belongs to the nucleobase:cation symporter-2 (NCS2) (TC 2.A.40) family. Azg-like subfamily.</text>
</comment>
<dbReference type="GO" id="GO:0005886">
    <property type="term" value="C:plasma membrane"/>
    <property type="evidence" value="ECO:0007669"/>
    <property type="project" value="TreeGrafter"/>
</dbReference>
<dbReference type="AlphaFoldDB" id="A0A3E1NGP8"/>
<dbReference type="PANTHER" id="PTHR43337">
    <property type="entry name" value="XANTHINE/URACIL PERMEASE C887.17-RELATED"/>
    <property type="match status" value="1"/>
</dbReference>
<gene>
    <name evidence="8" type="ORF">DXN05_16815</name>
</gene>
<name>A0A3E1NGP8_9BACT</name>
<feature type="transmembrane region" description="Helical" evidence="7">
    <location>
        <begin position="416"/>
        <end position="434"/>
    </location>
</feature>
<keyword evidence="9" id="KW-1185">Reference proteome</keyword>
<evidence type="ECO:0000256" key="1">
    <source>
        <dbReference type="ARBA" id="ARBA00004127"/>
    </source>
</evidence>
<feature type="transmembrane region" description="Helical" evidence="7">
    <location>
        <begin position="379"/>
        <end position="404"/>
    </location>
</feature>
<feature type="transmembrane region" description="Helical" evidence="7">
    <location>
        <begin position="72"/>
        <end position="92"/>
    </location>
</feature>
<feature type="transmembrane region" description="Helical" evidence="7">
    <location>
        <begin position="12"/>
        <end position="32"/>
    </location>
</feature>
<evidence type="ECO:0000313" key="8">
    <source>
        <dbReference type="EMBL" id="RFM27125.1"/>
    </source>
</evidence>
<accession>A0A3E1NGP8</accession>
<evidence type="ECO:0000256" key="6">
    <source>
        <dbReference type="ARBA" id="ARBA00023136"/>
    </source>
</evidence>
<evidence type="ECO:0000256" key="3">
    <source>
        <dbReference type="ARBA" id="ARBA00022448"/>
    </source>
</evidence>
<dbReference type="GO" id="GO:0005345">
    <property type="term" value="F:purine nucleobase transmembrane transporter activity"/>
    <property type="evidence" value="ECO:0007669"/>
    <property type="project" value="TreeGrafter"/>
</dbReference>
<dbReference type="InterPro" id="IPR045018">
    <property type="entry name" value="Azg-like"/>
</dbReference>
<dbReference type="Proteomes" id="UP000261284">
    <property type="component" value="Unassembled WGS sequence"/>
</dbReference>
<comment type="caution">
    <text evidence="8">The sequence shown here is derived from an EMBL/GenBank/DDBJ whole genome shotgun (WGS) entry which is preliminary data.</text>
</comment>
<sequence length="436" mass="46209">MRSFFNLKQNNTTVTTEIIAGISSFLATSYIIVTNPSILQQCGMPFAGVLTATVLVCFFSSAMMGIYARNPVIVAPGMGLNAFFTFSVVLGLKVPWQVALGAVFWSGIVFLILSAFNIRTYILRAIPTPLRYAIAAGIGLFITLIGLVQAQFIVHSEGKTIIGMGAITPALLTFLAGLLFTAICIIRNVKGAILLGIVFTTLAALPIGRIWGTPGATLISWHGFFAAPDFSLLLQLDLVHSLSWAMVPVIFAFIFTDMFDSLSTLVGLSEAAGLLDEKGEPRHVKRALVTDAVATTLAGLVGSSPGTAYIESAVGIEAGGRTGLTALVAALLFLPFLFLAPLLSAVPPIATAPALVLVGVFMMRPVVKINWLQMDEAIPCFLAMVLIPFTYSITQGIIWGFLAFTAIKLAAGKKEAINIGLLIIDALAIVALALEN</sequence>
<keyword evidence="3" id="KW-0813">Transport</keyword>
<dbReference type="PANTHER" id="PTHR43337:SF1">
    <property type="entry name" value="XANTHINE_URACIL PERMEASE C887.17-RELATED"/>
    <property type="match status" value="1"/>
</dbReference>
<feature type="transmembrane region" description="Helical" evidence="7">
    <location>
        <begin position="232"/>
        <end position="255"/>
    </location>
</feature>